<name>A0A7G9RNU6_9BURK</name>
<dbReference type="KEGG" id="drg:H9K76_22930"/>
<keyword evidence="2 5" id="KW-0812">Transmembrane</keyword>
<dbReference type="GO" id="GO:0005886">
    <property type="term" value="C:plasma membrane"/>
    <property type="evidence" value="ECO:0007669"/>
    <property type="project" value="TreeGrafter"/>
</dbReference>
<protein>
    <submittedName>
        <fullName evidence="7">MFS transporter</fullName>
    </submittedName>
</protein>
<organism evidence="7 8">
    <name type="scientific">Diaphorobacter ruginosibacter</name>
    <dbReference type="NCBI Taxonomy" id="1715720"/>
    <lineage>
        <taxon>Bacteria</taxon>
        <taxon>Pseudomonadati</taxon>
        <taxon>Pseudomonadota</taxon>
        <taxon>Betaproteobacteria</taxon>
        <taxon>Burkholderiales</taxon>
        <taxon>Comamonadaceae</taxon>
        <taxon>Diaphorobacter</taxon>
    </lineage>
</organism>
<dbReference type="PANTHER" id="PTHR23508:SF10">
    <property type="entry name" value="CARBOXYLIC ACID TRANSPORTER PROTEIN HOMOLOG"/>
    <property type="match status" value="1"/>
</dbReference>
<feature type="transmembrane region" description="Helical" evidence="5">
    <location>
        <begin position="386"/>
        <end position="408"/>
    </location>
</feature>
<dbReference type="CDD" id="cd17365">
    <property type="entry name" value="MFS_PcaK_like"/>
    <property type="match status" value="1"/>
</dbReference>
<dbReference type="Pfam" id="PF07690">
    <property type="entry name" value="MFS_1"/>
    <property type="match status" value="1"/>
</dbReference>
<feature type="transmembrane region" description="Helical" evidence="5">
    <location>
        <begin position="144"/>
        <end position="164"/>
    </location>
</feature>
<feature type="transmembrane region" description="Helical" evidence="5">
    <location>
        <begin position="176"/>
        <end position="195"/>
    </location>
</feature>
<dbReference type="Gene3D" id="1.20.1250.20">
    <property type="entry name" value="MFS general substrate transporter like domains"/>
    <property type="match status" value="1"/>
</dbReference>
<evidence type="ECO:0000313" key="8">
    <source>
        <dbReference type="Proteomes" id="UP000515811"/>
    </source>
</evidence>
<evidence type="ECO:0000256" key="5">
    <source>
        <dbReference type="SAM" id="Phobius"/>
    </source>
</evidence>
<evidence type="ECO:0000256" key="2">
    <source>
        <dbReference type="ARBA" id="ARBA00022692"/>
    </source>
</evidence>
<feature type="transmembrane region" description="Helical" evidence="5">
    <location>
        <begin position="263"/>
        <end position="283"/>
    </location>
</feature>
<feature type="domain" description="Major facilitator superfamily (MFS) profile" evidence="6">
    <location>
        <begin position="22"/>
        <end position="440"/>
    </location>
</feature>
<feature type="transmembrane region" description="Helical" evidence="5">
    <location>
        <begin position="295"/>
        <end position="319"/>
    </location>
</feature>
<dbReference type="PANTHER" id="PTHR23508">
    <property type="entry name" value="CARBOXYLIC ACID TRANSPORTER PROTEIN HOMOLOG"/>
    <property type="match status" value="1"/>
</dbReference>
<dbReference type="InterPro" id="IPR020846">
    <property type="entry name" value="MFS_dom"/>
</dbReference>
<comment type="subcellular location">
    <subcellularLocation>
        <location evidence="1">Membrane</location>
        <topology evidence="1">Multi-pass membrane protein</topology>
    </subcellularLocation>
</comment>
<feature type="transmembrane region" description="Helical" evidence="5">
    <location>
        <begin position="326"/>
        <end position="344"/>
    </location>
</feature>
<gene>
    <name evidence="7" type="ORF">H9K76_22930</name>
</gene>
<dbReference type="Proteomes" id="UP000515811">
    <property type="component" value="Chromosome"/>
</dbReference>
<proteinExistence type="predicted"/>
<dbReference type="InterPro" id="IPR011701">
    <property type="entry name" value="MFS"/>
</dbReference>
<dbReference type="SUPFAM" id="SSF103473">
    <property type="entry name" value="MFS general substrate transporter"/>
    <property type="match status" value="1"/>
</dbReference>
<dbReference type="InterPro" id="IPR036259">
    <property type="entry name" value="MFS_trans_sf"/>
</dbReference>
<evidence type="ECO:0000313" key="7">
    <source>
        <dbReference type="EMBL" id="QNN57271.1"/>
    </source>
</evidence>
<feature type="transmembrane region" description="Helical" evidence="5">
    <location>
        <begin position="20"/>
        <end position="48"/>
    </location>
</feature>
<feature type="transmembrane region" description="Helical" evidence="5">
    <location>
        <begin position="60"/>
        <end position="80"/>
    </location>
</feature>
<feature type="transmembrane region" description="Helical" evidence="5">
    <location>
        <begin position="87"/>
        <end position="106"/>
    </location>
</feature>
<evidence type="ECO:0000256" key="1">
    <source>
        <dbReference type="ARBA" id="ARBA00004141"/>
    </source>
</evidence>
<feature type="transmembrane region" description="Helical" evidence="5">
    <location>
        <begin position="350"/>
        <end position="374"/>
    </location>
</feature>
<feature type="transmembrane region" description="Helical" evidence="5">
    <location>
        <begin position="414"/>
        <end position="435"/>
    </location>
</feature>
<reference evidence="7 8" key="1">
    <citation type="submission" date="2020-08" db="EMBL/GenBank/DDBJ databases">
        <title>Genome sequence of Diaphorobacter ruginosibacter DSM 27467T.</title>
        <authorList>
            <person name="Hyun D.-W."/>
            <person name="Bae J.-W."/>
        </authorList>
    </citation>
    <scope>NUCLEOTIDE SEQUENCE [LARGE SCALE GENOMIC DNA]</scope>
    <source>
        <strain evidence="7 8">DSM 27467</strain>
    </source>
</reference>
<evidence type="ECO:0000259" key="6">
    <source>
        <dbReference type="PROSITE" id="PS50850"/>
    </source>
</evidence>
<dbReference type="GO" id="GO:0046943">
    <property type="term" value="F:carboxylic acid transmembrane transporter activity"/>
    <property type="evidence" value="ECO:0007669"/>
    <property type="project" value="TreeGrafter"/>
</dbReference>
<keyword evidence="4 5" id="KW-0472">Membrane</keyword>
<feature type="transmembrane region" description="Helical" evidence="5">
    <location>
        <begin position="112"/>
        <end position="132"/>
    </location>
</feature>
<accession>A0A7G9RNU6</accession>
<dbReference type="AlphaFoldDB" id="A0A7G9RNU6"/>
<keyword evidence="3 5" id="KW-1133">Transmembrane helix</keyword>
<sequence>MRQIDLQRASDEAPFTRFHWIVLIWCALAIVFDGYDLAVVGIALPSIMKDMGVDATQAGFMASSALFGMMFGNVVFGGLSDRYGRRLVMCLCIAIFSLFTALAGLMRDPVSFSMMRFIAGLGIGGVMPNVIAQMTDYSPLRMRSTLITLTFSGYSVGGMLAAILGKGLIETYGWQTVFLAAAAPVVLLPLIWLQMPESLGFMLRKGQTEQLKRVLTRMNPGYAPRDDDRFVLSGAAAGAAEEGAGRQSAFGELFSQGRAFSTLMFWLTCFMALFMVYALNSWLTKLMAQAGYSLGSALTFVLVLNVGATVGAVCAGWVADRLHIKLVTFLMFVMAAVAITLMGHRLPTPALFLVVAIAGACTIGTQTMTCAYCSQFYPTTARSTGVGMMLGVGRVGAILAPIVIGMIVNMDLPLASNFMAIAIPAIVAACSILLVQHGRSDLVRSRMGSAMG</sequence>
<dbReference type="RefSeq" id="WP_187597536.1">
    <property type="nucleotide sequence ID" value="NZ_CP060714.1"/>
</dbReference>
<dbReference type="PROSITE" id="PS50850">
    <property type="entry name" value="MFS"/>
    <property type="match status" value="1"/>
</dbReference>
<evidence type="ECO:0000256" key="3">
    <source>
        <dbReference type="ARBA" id="ARBA00022989"/>
    </source>
</evidence>
<evidence type="ECO:0000256" key="4">
    <source>
        <dbReference type="ARBA" id="ARBA00023136"/>
    </source>
</evidence>
<keyword evidence="8" id="KW-1185">Reference proteome</keyword>
<dbReference type="EMBL" id="CP060714">
    <property type="protein sequence ID" value="QNN57271.1"/>
    <property type="molecule type" value="Genomic_DNA"/>
</dbReference>